<dbReference type="Proteomes" id="UP000278288">
    <property type="component" value="Chromosome"/>
</dbReference>
<reference evidence="1 2" key="1">
    <citation type="submission" date="2018-11" db="EMBL/GenBank/DDBJ databases">
        <title>Proposal to divide the Flavobacteriaceae and reorganize its genera based on Amino Acid Identity values calculated from whole genome sequences.</title>
        <authorList>
            <person name="Nicholson A.C."/>
            <person name="Gulvik C.A."/>
            <person name="Whitney A.M."/>
            <person name="Humrighouse B.W."/>
            <person name="Bell M."/>
            <person name="Holmes B."/>
            <person name="Steigerwalt A.G."/>
            <person name="Villarma A."/>
            <person name="Sheth M."/>
            <person name="Batra D."/>
            <person name="Pryor J."/>
            <person name="Bernardet J.-F."/>
            <person name="Hugo C."/>
            <person name="Kampfer P."/>
            <person name="Newman J."/>
            <person name="McQuiston J.R."/>
        </authorList>
    </citation>
    <scope>NUCLEOTIDE SEQUENCE [LARGE SCALE GENOMIC DNA]</scope>
    <source>
        <strain evidence="1 2">G0041</strain>
    </source>
</reference>
<evidence type="ECO:0000313" key="2">
    <source>
        <dbReference type="Proteomes" id="UP000278288"/>
    </source>
</evidence>
<organism evidence="1 2">
    <name type="scientific">Chryseobacterium nakagawai</name>
    <dbReference type="NCBI Taxonomy" id="1241982"/>
    <lineage>
        <taxon>Bacteria</taxon>
        <taxon>Pseudomonadati</taxon>
        <taxon>Bacteroidota</taxon>
        <taxon>Flavobacteriia</taxon>
        <taxon>Flavobacteriales</taxon>
        <taxon>Weeksellaceae</taxon>
        <taxon>Chryseobacterium group</taxon>
        <taxon>Chryseobacterium</taxon>
    </lineage>
</organism>
<gene>
    <name evidence="1" type="ORF">EG343_09840</name>
</gene>
<name>A0AAD0YM24_CHRNA</name>
<evidence type="ECO:0008006" key="3">
    <source>
        <dbReference type="Google" id="ProtNLM"/>
    </source>
</evidence>
<protein>
    <recommendedName>
        <fullName evidence="3">LysM domain-containing protein</fullName>
    </recommendedName>
</protein>
<dbReference type="AlphaFoldDB" id="A0AAD0YM24"/>
<proteinExistence type="predicted"/>
<keyword evidence="2" id="KW-1185">Reference proteome</keyword>
<dbReference type="KEGG" id="cnk:EG343_09840"/>
<sequence length="104" mass="11736">MTTITLLHNQSIIDIAIQYTGKAENCFEIALVNNISVSQFLEPGTAIKIPFTSEVNTDIDNDVVQYYVFKQLQPASEITEELIIKINPLSGINYWGIEENFIVQ</sequence>
<evidence type="ECO:0000313" key="1">
    <source>
        <dbReference type="EMBL" id="AZA90913.1"/>
    </source>
</evidence>
<accession>A0AAD0YM24</accession>
<dbReference type="EMBL" id="CP033923">
    <property type="protein sequence ID" value="AZA90913.1"/>
    <property type="molecule type" value="Genomic_DNA"/>
</dbReference>
<dbReference type="RefSeq" id="WP_123857618.1">
    <property type="nucleotide sequence ID" value="NZ_CP033923.1"/>
</dbReference>